<organism evidence="1 2">
    <name type="scientific">Aliarcobacter thereius LMG 24486</name>
    <dbReference type="NCBI Taxonomy" id="1032240"/>
    <lineage>
        <taxon>Bacteria</taxon>
        <taxon>Pseudomonadati</taxon>
        <taxon>Campylobacterota</taxon>
        <taxon>Epsilonproteobacteria</taxon>
        <taxon>Campylobacterales</taxon>
        <taxon>Arcobacteraceae</taxon>
        <taxon>Aliarcobacter</taxon>
    </lineage>
</organism>
<comment type="caution">
    <text evidence="1">The sequence shown here is derived from an EMBL/GenBank/DDBJ whole genome shotgun (WGS) entry which is preliminary data.</text>
</comment>
<evidence type="ECO:0000313" key="1">
    <source>
        <dbReference type="EMBL" id="OCL95750.1"/>
    </source>
</evidence>
<proteinExistence type="predicted"/>
<dbReference type="Proteomes" id="UP000092987">
    <property type="component" value="Unassembled WGS sequence"/>
</dbReference>
<dbReference type="EMBL" id="LLKQ01000001">
    <property type="protein sequence ID" value="OCL95750.1"/>
    <property type="molecule type" value="Genomic_DNA"/>
</dbReference>
<name>A0A1C7WPR5_9BACT</name>
<keyword evidence="2" id="KW-1185">Reference proteome</keyword>
<gene>
    <name evidence="1" type="ORF">AA347_01230</name>
</gene>
<evidence type="ECO:0000313" key="2">
    <source>
        <dbReference type="Proteomes" id="UP000092987"/>
    </source>
</evidence>
<reference evidence="1 2" key="1">
    <citation type="submission" date="2015-10" db="EMBL/GenBank/DDBJ databases">
        <authorList>
            <person name="Rovetto F.F."/>
            <person name="Cocolin L.L."/>
            <person name="Illeghems K.K."/>
            <person name="Van Nieuwerbuegh F.F."/>
            <person name="Houf K.K."/>
        </authorList>
    </citation>
    <scope>NUCLEOTIDE SEQUENCE [LARGE SCALE GENOMIC DNA]</scope>
    <source>
        <strain evidence="1 2">LMG 24486</strain>
    </source>
</reference>
<sequence length="34" mass="3923">MEIFIILGIIAFIGITYTLGHNEYLKSKKDKKSH</sequence>
<accession>A0A1C7WPR5</accession>
<evidence type="ECO:0008006" key="3">
    <source>
        <dbReference type="Google" id="ProtNLM"/>
    </source>
</evidence>
<protein>
    <recommendedName>
        <fullName evidence="3">Phage protein</fullName>
    </recommendedName>
</protein>